<accession>A0A3S9B1Z6</accession>
<keyword evidence="3" id="KW-1185">Reference proteome</keyword>
<evidence type="ECO:0000313" key="3">
    <source>
        <dbReference type="Proteomes" id="UP000268192"/>
    </source>
</evidence>
<dbReference type="SUPFAM" id="SSF55729">
    <property type="entry name" value="Acyl-CoA N-acyltransferases (Nat)"/>
    <property type="match status" value="1"/>
</dbReference>
<dbReference type="OrthoDB" id="187903at2"/>
<organism evidence="2 3">
    <name type="scientific">Georhizobium profundi</name>
    <dbReference type="NCBI Taxonomy" id="2341112"/>
    <lineage>
        <taxon>Bacteria</taxon>
        <taxon>Pseudomonadati</taxon>
        <taxon>Pseudomonadota</taxon>
        <taxon>Alphaproteobacteria</taxon>
        <taxon>Hyphomicrobiales</taxon>
        <taxon>Rhizobiaceae</taxon>
        <taxon>Georhizobium</taxon>
    </lineage>
</organism>
<dbReference type="RefSeq" id="WP_126008742.1">
    <property type="nucleotide sequence ID" value="NZ_CP032509.1"/>
</dbReference>
<gene>
    <name evidence="2" type="ORF">D5400_06415</name>
</gene>
<proteinExistence type="predicted"/>
<dbReference type="KEGG" id="abaw:D5400_06415"/>
<evidence type="ECO:0000313" key="2">
    <source>
        <dbReference type="EMBL" id="AZN70959.1"/>
    </source>
</evidence>
<dbReference type="PROSITE" id="PS51186">
    <property type="entry name" value="GNAT"/>
    <property type="match status" value="1"/>
</dbReference>
<dbReference type="Proteomes" id="UP000268192">
    <property type="component" value="Chromosome"/>
</dbReference>
<reference evidence="2 3" key="1">
    <citation type="submission" date="2018-09" db="EMBL/GenBank/DDBJ databases">
        <title>Marinorhizobium profundi gen. nov., sp. nov., isolated from a deep-sea sediment sample from the New Britain Trench and proposal of Marinorhizobiaceae fam. nov. in the order Rhizobiales of the class Alphaproteobacteria.</title>
        <authorList>
            <person name="Cao J."/>
        </authorList>
    </citation>
    <scope>NUCLEOTIDE SEQUENCE [LARGE SCALE GENOMIC DNA]</scope>
    <source>
        <strain evidence="2 3">WS11</strain>
    </source>
</reference>
<evidence type="ECO:0000259" key="1">
    <source>
        <dbReference type="PROSITE" id="PS51186"/>
    </source>
</evidence>
<dbReference type="GO" id="GO:0016747">
    <property type="term" value="F:acyltransferase activity, transferring groups other than amino-acyl groups"/>
    <property type="evidence" value="ECO:0007669"/>
    <property type="project" value="InterPro"/>
</dbReference>
<dbReference type="Gene3D" id="3.40.630.30">
    <property type="match status" value="1"/>
</dbReference>
<name>A0A3S9B1Z6_9HYPH</name>
<dbReference type="InterPro" id="IPR000182">
    <property type="entry name" value="GNAT_dom"/>
</dbReference>
<feature type="domain" description="N-acetyltransferase" evidence="1">
    <location>
        <begin position="1"/>
        <end position="188"/>
    </location>
</feature>
<dbReference type="EMBL" id="CP032509">
    <property type="protein sequence ID" value="AZN70959.1"/>
    <property type="molecule type" value="Genomic_DNA"/>
</dbReference>
<dbReference type="CDD" id="cd04301">
    <property type="entry name" value="NAT_SF"/>
    <property type="match status" value="1"/>
</dbReference>
<dbReference type="Pfam" id="PF00583">
    <property type="entry name" value="Acetyltransf_1"/>
    <property type="match status" value="1"/>
</dbReference>
<keyword evidence="2" id="KW-0808">Transferase</keyword>
<dbReference type="AlphaFoldDB" id="A0A3S9B1Z6"/>
<protein>
    <submittedName>
        <fullName evidence="2">N-acetyltransferase</fullName>
    </submittedName>
</protein>
<sequence>MRLELLRGSAIGPHVADLARLRTTVFRAFPYLYEGSDAYEERYLATYARSADSVFVLAFDGERVVGAATGMPMADETNEVRAPFLDAGWDVDRIFYYGESVLLPDYRGQGIGVRFFEEREAHATGLGRFDWTVFCGVIRPEDHPNRPADYVPLDDFWCRRGYAPLTGLETAFSWRDIGDDAETAKPMRFWGKRIG</sequence>
<dbReference type="InterPro" id="IPR016181">
    <property type="entry name" value="Acyl_CoA_acyltransferase"/>
</dbReference>